<dbReference type="PANTHER" id="PTHR47284:SF3">
    <property type="entry name" value="FATTY-ACID-BINDING PROTEIN 2"/>
    <property type="match status" value="1"/>
</dbReference>
<evidence type="ECO:0000313" key="3">
    <source>
        <dbReference type="EMBL" id="MBA4636928.1"/>
    </source>
</evidence>
<dbReference type="PANTHER" id="PTHR47284">
    <property type="entry name" value="FATTY-ACID-BINDING PROTEIN 2"/>
    <property type="match status" value="1"/>
</dbReference>
<dbReference type="InterPro" id="IPR016088">
    <property type="entry name" value="Chalcone_isomerase_3-sand"/>
</dbReference>
<protein>
    <recommendedName>
        <fullName evidence="2">Chalcone isomerase domain-containing protein</fullName>
    </recommendedName>
</protein>
<evidence type="ECO:0000259" key="2">
    <source>
        <dbReference type="Pfam" id="PF16035"/>
    </source>
</evidence>
<dbReference type="GO" id="GO:0016872">
    <property type="term" value="F:intramolecular lyase activity"/>
    <property type="evidence" value="ECO:0007669"/>
    <property type="project" value="InterPro"/>
</dbReference>
<dbReference type="GO" id="GO:0009570">
    <property type="term" value="C:chloroplast stroma"/>
    <property type="evidence" value="ECO:0007669"/>
    <property type="project" value="TreeGrafter"/>
</dbReference>
<dbReference type="AlphaFoldDB" id="A0A7C9DF53"/>
<dbReference type="GO" id="GO:0005504">
    <property type="term" value="F:fatty acid binding"/>
    <property type="evidence" value="ECO:0007669"/>
    <property type="project" value="TreeGrafter"/>
</dbReference>
<dbReference type="SUPFAM" id="SSF54626">
    <property type="entry name" value="Chalcone isomerase"/>
    <property type="match status" value="1"/>
</dbReference>
<reference evidence="3" key="1">
    <citation type="journal article" date="2013" name="J. Plant Res.">
        <title>Effect of fungi and light on seed germination of three Opuntia species from semiarid lands of central Mexico.</title>
        <authorList>
            <person name="Delgado-Sanchez P."/>
            <person name="Jimenez-Bremont J.F."/>
            <person name="Guerrero-Gonzalez Mde L."/>
            <person name="Flores J."/>
        </authorList>
    </citation>
    <scope>NUCLEOTIDE SEQUENCE</scope>
    <source>
        <tissue evidence="3">Cladode</tissue>
    </source>
</reference>
<dbReference type="EMBL" id="GISG01102228">
    <property type="protein sequence ID" value="MBA4636925.1"/>
    <property type="molecule type" value="Transcribed_RNA"/>
</dbReference>
<dbReference type="InterPro" id="IPR036298">
    <property type="entry name" value="Chalcone_isomerase_sf"/>
</dbReference>
<dbReference type="InterPro" id="IPR016089">
    <property type="entry name" value="Chalcone_isomerase_bundle_sf"/>
</dbReference>
<evidence type="ECO:0000256" key="1">
    <source>
        <dbReference type="ARBA" id="ARBA00007166"/>
    </source>
</evidence>
<comment type="similarity">
    <text evidence="1">Belongs to the chalcone isomerase family.</text>
</comment>
<dbReference type="Pfam" id="PF16035">
    <property type="entry name" value="Chalcone_2"/>
    <property type="match status" value="1"/>
</dbReference>
<sequence>MRNSGNNWLLFIHMDSVDPYFLPTDPLISNGFGFQLLSHVGSVVENSLHPVRCILVPGGVALREAFSSISKLAGAFIWFSCTSNFRTKLPESHASRTASSNSSQSNLEELGSCSRSPYEHLAPLFCQKVSSFSIKHLFKRAEKFQAVPVPSLAAALIPSLNNLTSSILGIPPGDAEVQMLNSLDQRPCNVEHRGCVDRPVPDLDWVRHTIEPRTGIEFPGMLSNILAKESQSSLSSELLVGTGSRTMTIVKIKTLKVYAFGFYVHPYSVCQKLGPKYASVPVSELKERNDFYDDLLREDIGMTVRLVVNCNGMKINAVKDAFEKSLRARLVKTNPETDFKCIATFGSYFTNDIPLPVGTTIDFRRTADGHFITEIGGNQIGTVHSRDLCRAFFDMYIGQGPVSEQTKEEIGRNVASIIGRC</sequence>
<feature type="domain" description="Chalcone isomerase" evidence="2">
    <location>
        <begin position="239"/>
        <end position="410"/>
    </location>
</feature>
<reference evidence="3" key="2">
    <citation type="submission" date="2020-07" db="EMBL/GenBank/DDBJ databases">
        <authorList>
            <person name="Vera ALvarez R."/>
            <person name="Arias-Moreno D.M."/>
            <person name="Jimenez-Jacinto V."/>
            <person name="Jimenez-Bremont J.F."/>
            <person name="Swaminathan K."/>
            <person name="Moose S.P."/>
            <person name="Guerrero-Gonzalez M.L."/>
            <person name="Marino-Ramirez L."/>
            <person name="Landsman D."/>
            <person name="Rodriguez-Kessler M."/>
            <person name="Delgado-Sanchez P."/>
        </authorList>
    </citation>
    <scope>NUCLEOTIDE SEQUENCE</scope>
    <source>
        <tissue evidence="3">Cladode</tissue>
    </source>
</reference>
<dbReference type="Gene3D" id="3.50.70.10">
    <property type="match status" value="1"/>
</dbReference>
<proteinExistence type="inferred from homology"/>
<organism evidence="3">
    <name type="scientific">Opuntia streptacantha</name>
    <name type="common">Prickly pear cactus</name>
    <name type="synonym">Opuntia cardona</name>
    <dbReference type="NCBI Taxonomy" id="393608"/>
    <lineage>
        <taxon>Eukaryota</taxon>
        <taxon>Viridiplantae</taxon>
        <taxon>Streptophyta</taxon>
        <taxon>Embryophyta</taxon>
        <taxon>Tracheophyta</taxon>
        <taxon>Spermatophyta</taxon>
        <taxon>Magnoliopsida</taxon>
        <taxon>eudicotyledons</taxon>
        <taxon>Gunneridae</taxon>
        <taxon>Pentapetalae</taxon>
        <taxon>Caryophyllales</taxon>
        <taxon>Cactineae</taxon>
        <taxon>Cactaceae</taxon>
        <taxon>Opuntioideae</taxon>
        <taxon>Opuntia</taxon>
    </lineage>
</organism>
<dbReference type="EMBL" id="GISG01102232">
    <property type="protein sequence ID" value="MBA4636928.1"/>
    <property type="molecule type" value="Transcribed_RNA"/>
</dbReference>
<accession>A0A7C9DF53</accession>
<dbReference type="InterPro" id="IPR016087">
    <property type="entry name" value="Chalcone_isomerase"/>
</dbReference>
<name>A0A7C9DF53_OPUST</name>
<dbReference type="Gene3D" id="1.10.890.20">
    <property type="match status" value="1"/>
</dbReference>